<protein>
    <submittedName>
        <fullName evidence="2">Uncharacterized protein</fullName>
    </submittedName>
</protein>
<proteinExistence type="predicted"/>
<evidence type="ECO:0000313" key="2">
    <source>
        <dbReference type="EMBL" id="SUA47329.1"/>
    </source>
</evidence>
<dbReference type="AlphaFoldDB" id="A0A378X1K8"/>
<gene>
    <name evidence="2" type="ORF">NCTC13184_05870</name>
</gene>
<feature type="region of interest" description="Disordered" evidence="1">
    <location>
        <begin position="1"/>
        <end position="51"/>
    </location>
</feature>
<feature type="compositionally biased region" description="Basic and acidic residues" evidence="1">
    <location>
        <begin position="37"/>
        <end position="47"/>
    </location>
</feature>
<dbReference type="Proteomes" id="UP000255082">
    <property type="component" value="Unassembled WGS sequence"/>
</dbReference>
<sequence>MMPKDGSSRRKRRARELKMREDLRYTEALRRSNPGTREQRSRPDSTESAKSAQTLLDVLHTEVARLTTADATDTPTVLKIAYESLDLTTAADRLIEETLLDADPARFWPGPNGLGRLRDKLEVALAWLETAPSLPELEVRDEQVAMLTPLDMATQLYPGQLSDPLTHGEFVELVVIQARIAAVGCKAIWGHASDLLTRGAKYARDHDDVAACRVAALMARELADPHSINHQRSIDRRVLLAANDKHSRDQLLANQKLMNLLYDAAAATSGTNGWSRMTDVTAACMKADHTWACERWGYKADIALIAATKKFSIRRIQRRRQTVIEIRPRPARRV</sequence>
<evidence type="ECO:0000256" key="1">
    <source>
        <dbReference type="SAM" id="MobiDB-lite"/>
    </source>
</evidence>
<name>A0A378X1K8_9NOCA</name>
<reference evidence="2 3" key="1">
    <citation type="submission" date="2018-06" db="EMBL/GenBank/DDBJ databases">
        <authorList>
            <consortium name="Pathogen Informatics"/>
            <person name="Doyle S."/>
        </authorList>
    </citation>
    <scope>NUCLEOTIDE SEQUENCE [LARGE SCALE GENOMIC DNA]</scope>
    <source>
        <strain evidence="2 3">NCTC13184</strain>
    </source>
</reference>
<dbReference type="EMBL" id="UGRU01000001">
    <property type="protein sequence ID" value="SUA47329.1"/>
    <property type="molecule type" value="Genomic_DNA"/>
</dbReference>
<organism evidence="2 3">
    <name type="scientific">Nocardia africana</name>
    <dbReference type="NCBI Taxonomy" id="134964"/>
    <lineage>
        <taxon>Bacteria</taxon>
        <taxon>Bacillati</taxon>
        <taxon>Actinomycetota</taxon>
        <taxon>Actinomycetes</taxon>
        <taxon>Mycobacteriales</taxon>
        <taxon>Nocardiaceae</taxon>
        <taxon>Nocardia</taxon>
    </lineage>
</organism>
<evidence type="ECO:0000313" key="3">
    <source>
        <dbReference type="Proteomes" id="UP000255082"/>
    </source>
</evidence>
<accession>A0A378X1K8</accession>
<feature type="compositionally biased region" description="Basic and acidic residues" evidence="1">
    <location>
        <begin position="16"/>
        <end position="30"/>
    </location>
</feature>